<dbReference type="PROSITE" id="PS51192">
    <property type="entry name" value="HELICASE_ATP_BIND_1"/>
    <property type="match status" value="1"/>
</dbReference>
<evidence type="ECO:0000256" key="4">
    <source>
        <dbReference type="ARBA" id="ARBA00022881"/>
    </source>
</evidence>
<dbReference type="EMBL" id="JAGRRH010000007">
    <property type="protein sequence ID" value="KAG7367327.1"/>
    <property type="molecule type" value="Genomic_DNA"/>
</dbReference>
<dbReference type="GO" id="GO:0006289">
    <property type="term" value="P:nucleotide-excision repair"/>
    <property type="evidence" value="ECO:0007669"/>
    <property type="project" value="InterPro"/>
</dbReference>
<evidence type="ECO:0000259" key="9">
    <source>
        <dbReference type="PROSITE" id="PS50165"/>
    </source>
</evidence>
<evidence type="ECO:0000256" key="6">
    <source>
        <dbReference type="SAM" id="Coils"/>
    </source>
</evidence>
<feature type="coiled-coil region" evidence="6">
    <location>
        <begin position="378"/>
        <end position="405"/>
    </location>
</feature>
<evidence type="ECO:0000259" key="8">
    <source>
        <dbReference type="PROSITE" id="PS50164"/>
    </source>
</evidence>
<keyword evidence="3" id="KW-0228">DNA excision</keyword>
<gene>
    <name evidence="12" type="ORF">IV203_029998</name>
</gene>
<dbReference type="PROSITE" id="PS50165">
    <property type="entry name" value="UVRC"/>
    <property type="match status" value="1"/>
</dbReference>
<dbReference type="Pfam" id="PF01541">
    <property type="entry name" value="GIY-YIG"/>
    <property type="match status" value="1"/>
</dbReference>
<keyword evidence="1" id="KW-0963">Cytoplasm</keyword>
<dbReference type="Pfam" id="PF04851">
    <property type="entry name" value="ResIII"/>
    <property type="match status" value="1"/>
</dbReference>
<dbReference type="SMART" id="SM00487">
    <property type="entry name" value="DEXDc"/>
    <property type="match status" value="1"/>
</dbReference>
<dbReference type="InterPro" id="IPR024759">
    <property type="entry name" value="UvrB_YAD/RRR_dom"/>
</dbReference>
<keyword evidence="6" id="KW-0175">Coiled coil</keyword>
<dbReference type="FunFam" id="3.40.1440.10:FF:000001">
    <property type="entry name" value="UvrABC system protein C"/>
    <property type="match status" value="1"/>
</dbReference>
<dbReference type="PANTHER" id="PTHR24029:SF0">
    <property type="entry name" value="UVRABC SYSTEM PROTEIN B"/>
    <property type="match status" value="1"/>
</dbReference>
<dbReference type="InterPro" id="IPR000305">
    <property type="entry name" value="GIY-YIG_endonuc"/>
</dbReference>
<evidence type="ECO:0000256" key="7">
    <source>
        <dbReference type="SAM" id="MobiDB-lite"/>
    </source>
</evidence>
<keyword evidence="2" id="KW-0227">DNA damage</keyword>
<feature type="region of interest" description="Disordered" evidence="7">
    <location>
        <begin position="58"/>
        <end position="101"/>
    </location>
</feature>
<dbReference type="CDD" id="cd10434">
    <property type="entry name" value="GIY-YIG_UvrC_Cho"/>
    <property type="match status" value="1"/>
</dbReference>
<keyword evidence="5" id="KW-0234">DNA repair</keyword>
<dbReference type="InterPro" id="IPR047296">
    <property type="entry name" value="GIY-YIG_UvrC_Cho"/>
</dbReference>
<dbReference type="GO" id="GO:0009381">
    <property type="term" value="F:excinuclease ABC activity"/>
    <property type="evidence" value="ECO:0007669"/>
    <property type="project" value="InterPro"/>
</dbReference>
<comment type="caution">
    <text evidence="12">The sequence shown here is derived from an EMBL/GenBank/DDBJ whole genome shotgun (WGS) entry which is preliminary data.</text>
</comment>
<dbReference type="InterPro" id="IPR006935">
    <property type="entry name" value="Helicase/UvrB_N"/>
</dbReference>
<feature type="domain" description="Helicase C-terminal" evidence="11">
    <location>
        <begin position="562"/>
        <end position="715"/>
    </location>
</feature>
<dbReference type="PROSITE" id="PS51194">
    <property type="entry name" value="HELICASE_CTER"/>
    <property type="match status" value="1"/>
</dbReference>
<evidence type="ECO:0000259" key="10">
    <source>
        <dbReference type="PROSITE" id="PS51192"/>
    </source>
</evidence>
<dbReference type="GO" id="GO:0005524">
    <property type="term" value="F:ATP binding"/>
    <property type="evidence" value="ECO:0007669"/>
    <property type="project" value="InterPro"/>
</dbReference>
<dbReference type="GO" id="GO:0003677">
    <property type="term" value="F:DNA binding"/>
    <property type="evidence" value="ECO:0007669"/>
    <property type="project" value="InterPro"/>
</dbReference>
<protein>
    <submittedName>
        <fullName evidence="12">Excinuclease ABC subunit B</fullName>
    </submittedName>
</protein>
<dbReference type="Pfam" id="PF00271">
    <property type="entry name" value="Helicase_C"/>
    <property type="match status" value="1"/>
</dbReference>
<dbReference type="SMART" id="SM00490">
    <property type="entry name" value="HELICc"/>
    <property type="match status" value="1"/>
</dbReference>
<dbReference type="PROSITE" id="PS50164">
    <property type="entry name" value="GIY_YIG"/>
    <property type="match status" value="1"/>
</dbReference>
<evidence type="ECO:0000313" key="12">
    <source>
        <dbReference type="EMBL" id="KAG7367327.1"/>
    </source>
</evidence>
<feature type="domain" description="Helicase ATP-binding" evidence="10">
    <location>
        <begin position="115"/>
        <end position="266"/>
    </location>
</feature>
<organism evidence="12 13">
    <name type="scientific">Nitzschia inconspicua</name>
    <dbReference type="NCBI Taxonomy" id="303405"/>
    <lineage>
        <taxon>Eukaryota</taxon>
        <taxon>Sar</taxon>
        <taxon>Stramenopiles</taxon>
        <taxon>Ochrophyta</taxon>
        <taxon>Bacillariophyta</taxon>
        <taxon>Bacillariophyceae</taxon>
        <taxon>Bacillariophycidae</taxon>
        <taxon>Bacillariales</taxon>
        <taxon>Bacillariaceae</taxon>
        <taxon>Nitzschia</taxon>
    </lineage>
</organism>
<dbReference type="PANTHER" id="PTHR24029">
    <property type="entry name" value="UVRABC SYSTEM PROTEIN B"/>
    <property type="match status" value="1"/>
</dbReference>
<evidence type="ECO:0000256" key="1">
    <source>
        <dbReference type="ARBA" id="ARBA00022490"/>
    </source>
</evidence>
<dbReference type="OrthoDB" id="16911at2759"/>
<dbReference type="Pfam" id="PF08459">
    <property type="entry name" value="UvrC_RNaseH_dom"/>
    <property type="match status" value="1"/>
</dbReference>
<dbReference type="GO" id="GO:0016887">
    <property type="term" value="F:ATP hydrolysis activity"/>
    <property type="evidence" value="ECO:0007669"/>
    <property type="project" value="InterPro"/>
</dbReference>
<reference evidence="12" key="2">
    <citation type="submission" date="2021-04" db="EMBL/GenBank/DDBJ databases">
        <authorList>
            <person name="Podell S."/>
        </authorList>
    </citation>
    <scope>NUCLEOTIDE SEQUENCE</scope>
    <source>
        <strain evidence="12">Hildebrandi</strain>
    </source>
</reference>
<accession>A0A9K3LSH0</accession>
<keyword evidence="4" id="KW-0267">Excision nuclease</keyword>
<feature type="compositionally biased region" description="Polar residues" evidence="7">
    <location>
        <begin position="59"/>
        <end position="77"/>
    </location>
</feature>
<evidence type="ECO:0000256" key="5">
    <source>
        <dbReference type="ARBA" id="ARBA00023204"/>
    </source>
</evidence>
<reference evidence="12" key="1">
    <citation type="journal article" date="2021" name="Sci. Rep.">
        <title>Diploid genomic architecture of Nitzschia inconspicua, an elite biomass production diatom.</title>
        <authorList>
            <person name="Oliver A."/>
            <person name="Podell S."/>
            <person name="Pinowska A."/>
            <person name="Traller J.C."/>
            <person name="Smith S.R."/>
            <person name="McClure R."/>
            <person name="Beliaev A."/>
            <person name="Bohutskyi P."/>
            <person name="Hill E.A."/>
            <person name="Rabines A."/>
            <person name="Zheng H."/>
            <person name="Allen L.Z."/>
            <person name="Kuo A."/>
            <person name="Grigoriev I.V."/>
            <person name="Allen A.E."/>
            <person name="Hazlebeck D."/>
            <person name="Allen E.E."/>
        </authorList>
    </citation>
    <scope>NUCLEOTIDE SEQUENCE</scope>
    <source>
        <strain evidence="12">Hildebrandi</strain>
    </source>
</reference>
<evidence type="ECO:0000259" key="11">
    <source>
        <dbReference type="PROSITE" id="PS51194"/>
    </source>
</evidence>
<dbReference type="Proteomes" id="UP000693970">
    <property type="component" value="Unassembled WGS sequence"/>
</dbReference>
<feature type="domain" description="UvrC family homology region profile" evidence="9">
    <location>
        <begin position="1003"/>
        <end position="1272"/>
    </location>
</feature>
<feature type="region of interest" description="Disordered" evidence="7">
    <location>
        <begin position="1104"/>
        <end position="1131"/>
    </location>
</feature>
<feature type="domain" description="GIY-YIG" evidence="8">
    <location>
        <begin position="795"/>
        <end position="874"/>
    </location>
</feature>
<evidence type="ECO:0000256" key="3">
    <source>
        <dbReference type="ARBA" id="ARBA00022769"/>
    </source>
</evidence>
<evidence type="ECO:0000313" key="13">
    <source>
        <dbReference type="Proteomes" id="UP000693970"/>
    </source>
</evidence>
<keyword evidence="13" id="KW-1185">Reference proteome</keyword>
<sequence length="1382" mass="155819">MVFVVLWRPSKVKVAAFSLPRHQHQFIFRHRRNGHNEPLEQYWSRLFLNDPLSRYTPPRSCSTRQWYSSETLQTENDSSSKRPGLPHPSSGSKFEVTSPYQPMGDQPQAIDQLVKQIKRGDKYSILRGATGTGKTFCMAHTIARVGKPTLVLCHNKTLAAQLARELRSCLKKNHVHLFVSYYNHYVPESYNEVTDRYTAKKSSINDELDALRHMATRSLLEHEDVVVVSSVSCIYGLGMPKAYLDASIRWNVGDVVGENLQDIQSTLEALLYSTPEESPATGMTSQDLGRGNYQWSYNTTVAAQSSSSSPTTSLMIWPPSHYFPMTVTFQRERNAHDGEDVYRVATIEHGHTSGMNTVDSTTIFPAKHHISGSQEEFEESLARIQDELQTRVKELRAESKNIEADRLSHRVSQDLLLLRETGTCPGVENYSRHFALREEGMAPDTLLEYLGYSAKGGSDWLLLVDESHVTLPQLKAMYGGDRSRKKQLVKHGYRLPSALDNRPLRDSEFWQRVNQAIFVSATPAKQELNFIANIDDNEPVDMVIRPTYVCDPEISIRPTNTQLDDVLKEVRERSTRHERTLLITLTKRESEDMCRFLNEQGVSASYVHSGLNTHERSNALKSLQSGEIDCLVGVNLLREGLDLPEVSLVAILNADSEGFLRSEAALIQTSGRASRNKNGLCILYANRVTESMQKCMEVMKARRALQLAYNEKNGTEPKSTEGSSVQSIFDLLRDQIEAEKPLEVVSTDMFSTTSSVDLESTLPHNDVASLIVHQSLSLSDSDLETDNIVTDHLPSKPGIYFWKDVSGDILYIGKAKKLRSRVKSYLTPNAKHSSRIRVMLKKAKTVEFILTLSDRDALILENKLIKHHSPPYNVLLKDDETYPYICATIGDAFPTFVISPRKQEGHKASKYKYFGPYPHFAELNEIIQGIEEKYDLRAKSFQAKFGSLSKSEYQKEFQRALKEVFETPKSTNEQDNLLSMRSHYEEASNLFESEHNVSRDVVVVGNSDDGSIMLIYVLQLREGMITGQFSYTCESTATNQTREDLADTIEVVLKQRHYISGGFATNHGRYSFFPTEILVQYPLSDPQDLKETIQVVRDMVESESTTKKKRMKRMKIRTPSTRGSRKDSDSRALQCAIDNAVQIANEKALGKLENVPKTSIDGTAIEELASILSLEKVPHRIECYDISHTQGENAVGSRVVFIGGVPAPHLYRTFNIRSVTGPDDYASIEEALERRFTRAWVPGENVLVDEGNPWSLPDLVVIDGGKGQLSAALKGMARANILPETNPTLLESSSTTSEYDNEDFLIAEDQYPPRNHGKFARVPVIALAKQHEEVFVNGSSMPVNNSPDSSALLLLRALRDESHRRALRSHRLRRKKMNMNGF</sequence>
<proteinExistence type="predicted"/>
<name>A0A9K3LSH0_9STRA</name>
<dbReference type="InterPro" id="IPR004807">
    <property type="entry name" value="UvrB"/>
</dbReference>
<evidence type="ECO:0000256" key="2">
    <source>
        <dbReference type="ARBA" id="ARBA00022763"/>
    </source>
</evidence>
<dbReference type="InterPro" id="IPR001650">
    <property type="entry name" value="Helicase_C-like"/>
</dbReference>
<feature type="compositionally biased region" description="Basic residues" evidence="7">
    <location>
        <begin position="1107"/>
        <end position="1116"/>
    </location>
</feature>
<dbReference type="InterPro" id="IPR014001">
    <property type="entry name" value="Helicase_ATP-bd"/>
</dbReference>
<dbReference type="SMART" id="SM00465">
    <property type="entry name" value="GIYc"/>
    <property type="match status" value="1"/>
</dbReference>
<dbReference type="InterPro" id="IPR001162">
    <property type="entry name" value="UvrC_RNase_H_dom"/>
</dbReference>
<dbReference type="Pfam" id="PF12344">
    <property type="entry name" value="UvrB"/>
    <property type="match status" value="1"/>
</dbReference>
<dbReference type="GO" id="GO:0009380">
    <property type="term" value="C:excinuclease repair complex"/>
    <property type="evidence" value="ECO:0007669"/>
    <property type="project" value="InterPro"/>
</dbReference>